<accession>A0A2T1DK28</accession>
<comment type="caution">
    <text evidence="2">The sequence shown here is derived from an EMBL/GenBank/DDBJ whole genome shotgun (WGS) entry which is preliminary data.</text>
</comment>
<keyword evidence="1" id="KW-1133">Transmembrane helix</keyword>
<feature type="transmembrane region" description="Helical" evidence="1">
    <location>
        <begin position="83"/>
        <end position="101"/>
    </location>
</feature>
<keyword evidence="3" id="KW-1185">Reference proteome</keyword>
<proteinExistence type="predicted"/>
<reference evidence="2 3" key="1">
    <citation type="submission" date="2018-02" db="EMBL/GenBank/DDBJ databases">
        <authorList>
            <person name="Cohen D.B."/>
            <person name="Kent A.D."/>
        </authorList>
    </citation>
    <scope>NUCLEOTIDE SEQUENCE [LARGE SCALE GENOMIC DNA]</scope>
    <source>
        <strain evidence="2 3">ULC007</strain>
    </source>
</reference>
<feature type="transmembrane region" description="Helical" evidence="1">
    <location>
        <begin position="113"/>
        <end position="137"/>
    </location>
</feature>
<name>A0A2T1DK28_9CYAN</name>
<dbReference type="Proteomes" id="UP000238634">
    <property type="component" value="Unassembled WGS sequence"/>
</dbReference>
<feature type="transmembrane region" description="Helical" evidence="1">
    <location>
        <begin position="167"/>
        <end position="190"/>
    </location>
</feature>
<reference evidence="2 3" key="2">
    <citation type="submission" date="2018-03" db="EMBL/GenBank/DDBJ databases">
        <title>The ancient ancestry and fast evolution of plastids.</title>
        <authorList>
            <person name="Moore K.R."/>
            <person name="Magnabosco C."/>
            <person name="Momper L."/>
            <person name="Gold D.A."/>
            <person name="Bosak T."/>
            <person name="Fournier G.P."/>
        </authorList>
    </citation>
    <scope>NUCLEOTIDE SEQUENCE [LARGE SCALE GENOMIC DNA]</scope>
    <source>
        <strain evidence="2 3">ULC007</strain>
    </source>
</reference>
<gene>
    <name evidence="2" type="ORF">C7B65_05330</name>
</gene>
<feature type="transmembrane region" description="Helical" evidence="1">
    <location>
        <begin position="58"/>
        <end position="77"/>
    </location>
</feature>
<organism evidence="2 3">
    <name type="scientific">Phormidesmis priestleyi ULC007</name>
    <dbReference type="NCBI Taxonomy" id="1920490"/>
    <lineage>
        <taxon>Bacteria</taxon>
        <taxon>Bacillati</taxon>
        <taxon>Cyanobacteriota</taxon>
        <taxon>Cyanophyceae</taxon>
        <taxon>Leptolyngbyales</taxon>
        <taxon>Leptolyngbyaceae</taxon>
        <taxon>Phormidesmis</taxon>
    </lineage>
</organism>
<keyword evidence="1" id="KW-0472">Membrane</keyword>
<dbReference type="RefSeq" id="WP_073070552.1">
    <property type="nucleotide sequence ID" value="NZ_PVWG01000004.1"/>
</dbReference>
<dbReference type="OrthoDB" id="422905at2"/>
<evidence type="ECO:0000313" key="3">
    <source>
        <dbReference type="Proteomes" id="UP000238634"/>
    </source>
</evidence>
<evidence type="ECO:0000256" key="1">
    <source>
        <dbReference type="SAM" id="Phobius"/>
    </source>
</evidence>
<dbReference type="EMBL" id="PVWG01000004">
    <property type="protein sequence ID" value="PSB20832.1"/>
    <property type="molecule type" value="Genomic_DNA"/>
</dbReference>
<evidence type="ECO:0000313" key="2">
    <source>
        <dbReference type="EMBL" id="PSB20832.1"/>
    </source>
</evidence>
<sequence length="223" mass="25265">MFRAFPFQTDFFNHEIPLLKRKQSAFAIEDLPGLWRLHWQLGQITIFSTFYTRIDQACLLWGIISIIIFLTAQFAPIDWATQAFFWSGLTLLGTGAMIKLSEKWATIEPLNHIISAWIFLMLAGLVLTDLSIFWGWAPILTQLPLLWLALNAFGYLYTGVKMRSRAFLLICFVHLLAIATLSYVGVWQFLETGIVIGLSAVLLAELQWDSSGVCANHPLGEKP</sequence>
<feature type="transmembrane region" description="Helical" evidence="1">
    <location>
        <begin position="143"/>
        <end position="160"/>
    </location>
</feature>
<dbReference type="AlphaFoldDB" id="A0A2T1DK28"/>
<keyword evidence="1" id="KW-0812">Transmembrane</keyword>
<protein>
    <submittedName>
        <fullName evidence="2">Uncharacterized protein</fullName>
    </submittedName>
</protein>